<accession>A0A2U3KUI0</accession>
<dbReference type="AlphaFoldDB" id="A0A2U3KUI0"/>
<organism evidence="6 7">
    <name type="scientific">Candidatus Sulfotelmatobacter kueseliae</name>
    <dbReference type="NCBI Taxonomy" id="2042962"/>
    <lineage>
        <taxon>Bacteria</taxon>
        <taxon>Pseudomonadati</taxon>
        <taxon>Acidobacteriota</taxon>
        <taxon>Terriglobia</taxon>
        <taxon>Terriglobales</taxon>
        <taxon>Candidatus Korobacteraceae</taxon>
        <taxon>Candidatus Sulfotelmatobacter</taxon>
    </lineage>
</organism>
<name>A0A2U3KUI0_9BACT</name>
<feature type="transmembrane region" description="Helical" evidence="4">
    <location>
        <begin position="28"/>
        <end position="51"/>
    </location>
</feature>
<dbReference type="GO" id="GO:0007165">
    <property type="term" value="P:signal transduction"/>
    <property type="evidence" value="ECO:0007669"/>
    <property type="project" value="InterPro"/>
</dbReference>
<feature type="transmembrane region" description="Helical" evidence="4">
    <location>
        <begin position="57"/>
        <end position="80"/>
    </location>
</feature>
<evidence type="ECO:0000256" key="2">
    <source>
        <dbReference type="SAM" id="Coils"/>
    </source>
</evidence>
<evidence type="ECO:0000256" key="1">
    <source>
        <dbReference type="ARBA" id="ARBA00022801"/>
    </source>
</evidence>
<evidence type="ECO:0000313" key="7">
    <source>
        <dbReference type="Proteomes" id="UP000238701"/>
    </source>
</evidence>
<keyword evidence="4" id="KW-0472">Membrane</keyword>
<sequence length="738" mass="80358">MNMEWSYPELRRRLMAAELWPEGRMARLACYLTGMAAVLFGLQKLLGLFAASWGEHLGGWVGFLTFLAVVLFVILAFRWIKRRILWRLRNRLIVTYVFIGVIPAVLLVAMALITLYGLAGQFAVFVVTSEIHAQLRTLEAVNAAVSNELAARLERGETPTAESLAGLRKRDPAWGRRQVCAWYGDKPLPLCSELKGAALTAPGFMKGAFRSIVRGRDHQLHLRTGSSLSVGSANLTVVTSEPFDKELVGNVAAGLGEITLSTPAAVGNETSPGSPTSQDTQQSAEPGSSPSRNSSQKVDQITISTGKQDTTVRVGQQEFRPIFTVGALPAPVGRFDSQIQFGTPLSVLDWATGNEERGALIHVRTRPSVLYGHLFAALGEFVQGVEYILLGIAIIFAIIELIALIIGTRMTRTVTGAVAQLHEATKHIDRGDFSHRIPVKSHDQLAELAISFNTMTASIEKLIQEQKEKQRMENELAIAQEVQAQLFPRQVSELESLEVHGFCRPARTVSGDYYDFVTASSHKLILAVGDISGKGISAALLMATIHSAVRAYSMENLPQMREPVAVGAVAGAGRVLAAWPEGVEVSPGALLALLNHQLYESTPPEKYATLFLGIYDGRAHRLTYSNGGHLPPILIGKDGGIRRLETGGTVVGLFDRISYQEGAVEMHPGEVLVAYSDGVTEPENDFGEFGEQRLIDLVSDNRNLPLSQISQIVTMAVDDWIGDKEQPDDVTLVLARAR</sequence>
<dbReference type="SMART" id="SM00331">
    <property type="entry name" value="PP2C_SIG"/>
    <property type="match status" value="1"/>
</dbReference>
<dbReference type="EMBL" id="OMOD01000142">
    <property type="protein sequence ID" value="SPF43229.1"/>
    <property type="molecule type" value="Genomic_DNA"/>
</dbReference>
<dbReference type="Pfam" id="PF07228">
    <property type="entry name" value="SpoIIE"/>
    <property type="match status" value="1"/>
</dbReference>
<evidence type="ECO:0000259" key="5">
    <source>
        <dbReference type="PROSITE" id="PS50885"/>
    </source>
</evidence>
<evidence type="ECO:0000256" key="4">
    <source>
        <dbReference type="SAM" id="Phobius"/>
    </source>
</evidence>
<feature type="region of interest" description="Disordered" evidence="3">
    <location>
        <begin position="263"/>
        <end position="310"/>
    </location>
</feature>
<dbReference type="SUPFAM" id="SSF158472">
    <property type="entry name" value="HAMP domain-like"/>
    <property type="match status" value="1"/>
</dbReference>
<dbReference type="PANTHER" id="PTHR43156:SF2">
    <property type="entry name" value="STAGE II SPORULATION PROTEIN E"/>
    <property type="match status" value="1"/>
</dbReference>
<dbReference type="Proteomes" id="UP000238701">
    <property type="component" value="Unassembled WGS sequence"/>
</dbReference>
<feature type="coiled-coil region" evidence="2">
    <location>
        <begin position="455"/>
        <end position="482"/>
    </location>
</feature>
<dbReference type="InterPro" id="IPR036457">
    <property type="entry name" value="PPM-type-like_dom_sf"/>
</dbReference>
<feature type="transmembrane region" description="Helical" evidence="4">
    <location>
        <begin position="92"/>
        <end position="119"/>
    </location>
</feature>
<feature type="transmembrane region" description="Helical" evidence="4">
    <location>
        <begin position="387"/>
        <end position="406"/>
    </location>
</feature>
<proteinExistence type="predicted"/>
<feature type="compositionally biased region" description="Polar residues" evidence="3">
    <location>
        <begin position="268"/>
        <end position="310"/>
    </location>
</feature>
<dbReference type="InterPro" id="IPR003660">
    <property type="entry name" value="HAMP_dom"/>
</dbReference>
<dbReference type="GO" id="GO:0016020">
    <property type="term" value="C:membrane"/>
    <property type="evidence" value="ECO:0007669"/>
    <property type="project" value="InterPro"/>
</dbReference>
<evidence type="ECO:0000313" key="6">
    <source>
        <dbReference type="EMBL" id="SPF43229.1"/>
    </source>
</evidence>
<dbReference type="SMART" id="SM00304">
    <property type="entry name" value="HAMP"/>
    <property type="match status" value="1"/>
</dbReference>
<keyword evidence="4" id="KW-1133">Transmembrane helix</keyword>
<dbReference type="Pfam" id="PF00672">
    <property type="entry name" value="HAMP"/>
    <property type="match status" value="1"/>
</dbReference>
<dbReference type="CDD" id="cd06225">
    <property type="entry name" value="HAMP"/>
    <property type="match status" value="1"/>
</dbReference>
<feature type="domain" description="HAMP" evidence="5">
    <location>
        <begin position="412"/>
        <end position="464"/>
    </location>
</feature>
<keyword evidence="2" id="KW-0175">Coiled coil</keyword>
<dbReference type="PROSITE" id="PS50885">
    <property type="entry name" value="HAMP"/>
    <property type="match status" value="1"/>
</dbReference>
<evidence type="ECO:0000256" key="3">
    <source>
        <dbReference type="SAM" id="MobiDB-lite"/>
    </source>
</evidence>
<keyword evidence="1" id="KW-0378">Hydrolase</keyword>
<dbReference type="Gene3D" id="3.60.40.10">
    <property type="entry name" value="PPM-type phosphatase domain"/>
    <property type="match status" value="1"/>
</dbReference>
<dbReference type="PANTHER" id="PTHR43156">
    <property type="entry name" value="STAGE II SPORULATION PROTEIN E-RELATED"/>
    <property type="match status" value="1"/>
</dbReference>
<dbReference type="InterPro" id="IPR001932">
    <property type="entry name" value="PPM-type_phosphatase-like_dom"/>
</dbReference>
<dbReference type="OrthoDB" id="311592at2"/>
<keyword evidence="4" id="KW-0812">Transmembrane</keyword>
<protein>
    <submittedName>
        <fullName evidence="6">Serine phosphatase</fullName>
    </submittedName>
</protein>
<dbReference type="Gene3D" id="6.10.340.10">
    <property type="match status" value="1"/>
</dbReference>
<dbReference type="InterPro" id="IPR052016">
    <property type="entry name" value="Bact_Sigma-Reg"/>
</dbReference>
<gene>
    <name evidence="6" type="ORF">SBA1_480099</name>
</gene>
<reference evidence="7" key="1">
    <citation type="submission" date="2018-02" db="EMBL/GenBank/DDBJ databases">
        <authorList>
            <person name="Hausmann B."/>
        </authorList>
    </citation>
    <scope>NUCLEOTIDE SEQUENCE [LARGE SCALE GENOMIC DNA]</scope>
    <source>
        <strain evidence="7">Peat soil MAG SbA1</strain>
    </source>
</reference>
<dbReference type="GO" id="GO:0016791">
    <property type="term" value="F:phosphatase activity"/>
    <property type="evidence" value="ECO:0007669"/>
    <property type="project" value="TreeGrafter"/>
</dbReference>
<dbReference type="SUPFAM" id="SSF81606">
    <property type="entry name" value="PP2C-like"/>
    <property type="match status" value="1"/>
</dbReference>